<reference evidence="3" key="1">
    <citation type="submission" date="2020-11" db="EMBL/GenBank/DDBJ databases">
        <authorList>
            <person name="Tran Van P."/>
        </authorList>
    </citation>
    <scope>NUCLEOTIDE SEQUENCE</scope>
</reference>
<dbReference type="GO" id="GO:0070536">
    <property type="term" value="P:protein K63-linked deubiquitination"/>
    <property type="evidence" value="ECO:0007669"/>
    <property type="project" value="TreeGrafter"/>
</dbReference>
<evidence type="ECO:0000313" key="3">
    <source>
        <dbReference type="EMBL" id="CAD7580438.1"/>
    </source>
</evidence>
<dbReference type="AlphaFoldDB" id="A0A7R9PF06"/>
<name>A0A7R9PF06_TIMCA</name>
<gene>
    <name evidence="3" type="ORF">TCMB3V08_LOCUS12971</name>
</gene>
<dbReference type="SUPFAM" id="SSF140856">
    <property type="entry name" value="USP8 N-terminal domain-like"/>
    <property type="match status" value="1"/>
</dbReference>
<dbReference type="Gene3D" id="1.20.58.80">
    <property type="entry name" value="Phosphotransferase system, lactose/cellobiose-type IIA subunit"/>
    <property type="match status" value="1"/>
</dbReference>
<dbReference type="EMBL" id="OE200194">
    <property type="protein sequence ID" value="CAD7580438.1"/>
    <property type="molecule type" value="Genomic_DNA"/>
</dbReference>
<dbReference type="GO" id="GO:0061578">
    <property type="term" value="F:K63-linked deubiquitinase activity"/>
    <property type="evidence" value="ECO:0007669"/>
    <property type="project" value="TreeGrafter"/>
</dbReference>
<dbReference type="PANTHER" id="PTHR12947">
    <property type="entry name" value="AMSH-LIKE PROTEASE"/>
    <property type="match status" value="1"/>
</dbReference>
<accession>A0A7R9PF06</accession>
<feature type="region of interest" description="Disordered" evidence="1">
    <location>
        <begin position="91"/>
        <end position="110"/>
    </location>
</feature>
<evidence type="ECO:0000259" key="2">
    <source>
        <dbReference type="Pfam" id="PF08969"/>
    </source>
</evidence>
<protein>
    <submittedName>
        <fullName evidence="3">(California timema) hypothetical protein</fullName>
    </submittedName>
</protein>
<evidence type="ECO:0000256" key="1">
    <source>
        <dbReference type="SAM" id="MobiDB-lite"/>
    </source>
</evidence>
<dbReference type="InterPro" id="IPR015063">
    <property type="entry name" value="USP8_dimer"/>
</dbReference>
<dbReference type="GO" id="GO:0005768">
    <property type="term" value="C:endosome"/>
    <property type="evidence" value="ECO:0007669"/>
    <property type="project" value="TreeGrafter"/>
</dbReference>
<sequence length="110" mass="12614">MTYFNAGLVMMDMAKCYVREGKLELAFILYTKFLTLSLEKLQLHDNFDYLSEEQNATIGHLVREVMPATEGLKKQLLDKYSKEIKVVPAQSKQTPIPKKAITSKSKKTKK</sequence>
<dbReference type="PANTHER" id="PTHR12947:SF13">
    <property type="entry name" value="FI19924P1"/>
    <property type="match status" value="1"/>
</dbReference>
<organism evidence="3">
    <name type="scientific">Timema californicum</name>
    <name type="common">California timema</name>
    <name type="synonym">Walking stick</name>
    <dbReference type="NCBI Taxonomy" id="61474"/>
    <lineage>
        <taxon>Eukaryota</taxon>
        <taxon>Metazoa</taxon>
        <taxon>Ecdysozoa</taxon>
        <taxon>Arthropoda</taxon>
        <taxon>Hexapoda</taxon>
        <taxon>Insecta</taxon>
        <taxon>Pterygota</taxon>
        <taxon>Neoptera</taxon>
        <taxon>Polyneoptera</taxon>
        <taxon>Phasmatodea</taxon>
        <taxon>Timematodea</taxon>
        <taxon>Timematoidea</taxon>
        <taxon>Timematidae</taxon>
        <taxon>Timema</taxon>
    </lineage>
</organism>
<dbReference type="Pfam" id="PF08969">
    <property type="entry name" value="USP8_dimer"/>
    <property type="match status" value="1"/>
</dbReference>
<proteinExistence type="predicted"/>
<dbReference type="GO" id="GO:0016020">
    <property type="term" value="C:membrane"/>
    <property type="evidence" value="ECO:0007669"/>
    <property type="project" value="TreeGrafter"/>
</dbReference>
<feature type="domain" description="USP8 dimerisation" evidence="2">
    <location>
        <begin position="2"/>
        <end position="83"/>
    </location>
</feature>